<dbReference type="Gramene" id="ONI07433">
    <property type="protein sequence ID" value="ONI07433"/>
    <property type="gene ID" value="PRUPE_5G120300"/>
</dbReference>
<dbReference type="PANTHER" id="PTHR36782:SF1">
    <property type="entry name" value="CALCIUM UNIPORTER PROTEIN"/>
    <property type="match status" value="1"/>
</dbReference>
<organism evidence="2 3">
    <name type="scientific">Prunus persica</name>
    <name type="common">Peach</name>
    <name type="synonym">Amygdalus persica</name>
    <dbReference type="NCBI Taxonomy" id="3760"/>
    <lineage>
        <taxon>Eukaryota</taxon>
        <taxon>Viridiplantae</taxon>
        <taxon>Streptophyta</taxon>
        <taxon>Embryophyta</taxon>
        <taxon>Tracheophyta</taxon>
        <taxon>Spermatophyta</taxon>
        <taxon>Magnoliopsida</taxon>
        <taxon>eudicotyledons</taxon>
        <taxon>Gunneridae</taxon>
        <taxon>Pentapetalae</taxon>
        <taxon>rosids</taxon>
        <taxon>fabids</taxon>
        <taxon>Rosales</taxon>
        <taxon>Rosaceae</taxon>
        <taxon>Amygdaloideae</taxon>
        <taxon>Amygdaleae</taxon>
        <taxon>Prunus</taxon>
    </lineage>
</organism>
<feature type="domain" description="DUF7890" evidence="1">
    <location>
        <begin position="84"/>
        <end position="129"/>
    </location>
</feature>
<dbReference type="STRING" id="3760.A0A251P769"/>
<dbReference type="eggNOG" id="ENOG502SDNN">
    <property type="taxonomic scope" value="Eukaryota"/>
</dbReference>
<keyword evidence="3" id="KW-1185">Reference proteome</keyword>
<dbReference type="OrthoDB" id="1077969at2759"/>
<dbReference type="EMBL" id="CM007655">
    <property type="protein sequence ID" value="ONI07432.1"/>
    <property type="molecule type" value="Genomic_DNA"/>
</dbReference>
<sequence length="151" mass="16727">MLSSFLSFFSRIKTVDAMLELEKPDVKNFIYRDELSKKPFSKKQKMNGSTCFESSESLIKRELEDGKLCGGRSSYGSAAEEKGEVIRVKIKMTKQEAAQMLSKCKDGGVLEFKDVTCALAQIPTSRVRIDPSPATCCGAVPAVLKTIPEEY</sequence>
<proteinExistence type="predicted"/>
<accession>A0A251P769</accession>
<dbReference type="Pfam" id="PF25418">
    <property type="entry name" value="DUF7890"/>
    <property type="match status" value="1"/>
</dbReference>
<reference evidence="2" key="2">
    <citation type="submission" date="2016-12" db="EMBL/GenBank/DDBJ databases">
        <title>WGS assembly of Prunus persica.</title>
        <authorList>
            <person name="Verde I."/>
            <person name="Jenkins J."/>
            <person name="Dondini L."/>
            <person name="Micali S."/>
            <person name="Pagliarani G."/>
            <person name="Vendramin E."/>
            <person name="Paris R."/>
            <person name="Aramini V."/>
            <person name="Gazza L."/>
            <person name="Rossini L."/>
            <person name="Bassi D."/>
            <person name="Troggio M."/>
            <person name="Shu S."/>
            <person name="Grimwood J.H."/>
            <person name="Tartarini S."/>
            <person name="Dettori M.T."/>
            <person name="Schmutz J."/>
        </authorList>
    </citation>
    <scope>NUCLEOTIDE SEQUENCE</scope>
</reference>
<evidence type="ECO:0000313" key="3">
    <source>
        <dbReference type="Proteomes" id="UP000006882"/>
    </source>
</evidence>
<evidence type="ECO:0000313" key="2">
    <source>
        <dbReference type="EMBL" id="ONI07432.1"/>
    </source>
</evidence>
<name>A0A251P769_PRUPE</name>
<evidence type="ECO:0000259" key="1">
    <source>
        <dbReference type="Pfam" id="PF25418"/>
    </source>
</evidence>
<dbReference type="Proteomes" id="UP000006882">
    <property type="component" value="Chromosome G5"/>
</dbReference>
<dbReference type="EMBL" id="CM007655">
    <property type="protein sequence ID" value="ONI07434.1"/>
    <property type="molecule type" value="Genomic_DNA"/>
</dbReference>
<dbReference type="PANTHER" id="PTHR36782">
    <property type="entry name" value="BNAC03G62080D PROTEIN"/>
    <property type="match status" value="1"/>
</dbReference>
<dbReference type="EMBL" id="CM007655">
    <property type="protein sequence ID" value="ONI07433.1"/>
    <property type="molecule type" value="Genomic_DNA"/>
</dbReference>
<dbReference type="AlphaFoldDB" id="A0A251P769"/>
<dbReference type="Gramene" id="ONI07434">
    <property type="protein sequence ID" value="ONI07434"/>
    <property type="gene ID" value="PRUPE_5G120300"/>
</dbReference>
<dbReference type="InterPro" id="IPR057212">
    <property type="entry name" value="DUF7890"/>
</dbReference>
<reference evidence="2 3" key="1">
    <citation type="journal article" date="2013" name="Nat. Genet.">
        <title>The high-quality draft genome of peach (Prunus persica) identifies unique patterns of genetic diversity, domestication and genome evolution.</title>
        <authorList>
            <consortium name="International Peach Genome Initiative"/>
            <person name="Verde I."/>
            <person name="Abbott A.G."/>
            <person name="Scalabrin S."/>
            <person name="Jung S."/>
            <person name="Shu S."/>
            <person name="Marroni F."/>
            <person name="Zhebentyayeva T."/>
            <person name="Dettori M.T."/>
            <person name="Grimwood J."/>
            <person name="Cattonaro F."/>
            <person name="Zuccolo A."/>
            <person name="Rossini L."/>
            <person name="Jenkins J."/>
            <person name="Vendramin E."/>
            <person name="Meisel L.A."/>
            <person name="Decroocq V."/>
            <person name="Sosinski B."/>
            <person name="Prochnik S."/>
            <person name="Mitros T."/>
            <person name="Policriti A."/>
            <person name="Cipriani G."/>
            <person name="Dondini L."/>
            <person name="Ficklin S."/>
            <person name="Goodstein D.M."/>
            <person name="Xuan P."/>
            <person name="Del Fabbro C."/>
            <person name="Aramini V."/>
            <person name="Copetti D."/>
            <person name="Gonzalez S."/>
            <person name="Horner D.S."/>
            <person name="Falchi R."/>
            <person name="Lucas S."/>
            <person name="Mica E."/>
            <person name="Maldonado J."/>
            <person name="Lazzari B."/>
            <person name="Bielenberg D."/>
            <person name="Pirona R."/>
            <person name="Miculan M."/>
            <person name="Barakat A."/>
            <person name="Testolin R."/>
            <person name="Stella A."/>
            <person name="Tartarini S."/>
            <person name="Tonutti P."/>
            <person name="Arus P."/>
            <person name="Orellana A."/>
            <person name="Wells C."/>
            <person name="Main D."/>
            <person name="Vizzotto G."/>
            <person name="Silva H."/>
            <person name="Salamini F."/>
            <person name="Schmutz J."/>
            <person name="Morgante M."/>
            <person name="Rokhsar D.S."/>
        </authorList>
    </citation>
    <scope>NUCLEOTIDE SEQUENCE [LARGE SCALE GENOMIC DNA]</scope>
    <source>
        <strain evidence="3">cv. Nemared</strain>
    </source>
</reference>
<dbReference type="Gramene" id="ONI07432">
    <property type="protein sequence ID" value="ONI07432"/>
    <property type="gene ID" value="PRUPE_5G120300"/>
</dbReference>
<protein>
    <recommendedName>
        <fullName evidence="1">DUF7890 domain-containing protein</fullName>
    </recommendedName>
</protein>
<gene>
    <name evidence="2" type="ORF">PRUPE_5G120300</name>
</gene>